<reference evidence="1" key="2">
    <citation type="submission" date="2023-05" db="EMBL/GenBank/DDBJ databases">
        <authorList>
            <person name="Fouks B."/>
        </authorList>
    </citation>
    <scope>NUCLEOTIDE SEQUENCE</scope>
    <source>
        <strain evidence="1">Stay&amp;Tobe</strain>
        <tissue evidence="1">Testes</tissue>
    </source>
</reference>
<evidence type="ECO:0000313" key="2">
    <source>
        <dbReference type="Proteomes" id="UP001233999"/>
    </source>
</evidence>
<proteinExistence type="predicted"/>
<feature type="non-terminal residue" evidence="1">
    <location>
        <position position="1"/>
    </location>
</feature>
<evidence type="ECO:0000313" key="1">
    <source>
        <dbReference type="EMBL" id="KAJ9587412.1"/>
    </source>
</evidence>
<comment type="caution">
    <text evidence="1">The sequence shown here is derived from an EMBL/GenBank/DDBJ whole genome shotgun (WGS) entry which is preliminary data.</text>
</comment>
<sequence length="63" mass="7806">LQWKCLTWIRHSDFLNDNRLFLHPRFELKLVAMWYCIYIKIDELFGAVYFIKHTQSRQYLLAV</sequence>
<protein>
    <submittedName>
        <fullName evidence="1">Uncharacterized protein</fullName>
    </submittedName>
</protein>
<name>A0AAD8EF41_DIPPU</name>
<organism evidence="1 2">
    <name type="scientific">Diploptera punctata</name>
    <name type="common">Pacific beetle cockroach</name>
    <dbReference type="NCBI Taxonomy" id="6984"/>
    <lineage>
        <taxon>Eukaryota</taxon>
        <taxon>Metazoa</taxon>
        <taxon>Ecdysozoa</taxon>
        <taxon>Arthropoda</taxon>
        <taxon>Hexapoda</taxon>
        <taxon>Insecta</taxon>
        <taxon>Pterygota</taxon>
        <taxon>Neoptera</taxon>
        <taxon>Polyneoptera</taxon>
        <taxon>Dictyoptera</taxon>
        <taxon>Blattodea</taxon>
        <taxon>Blaberoidea</taxon>
        <taxon>Blaberidae</taxon>
        <taxon>Diplopterinae</taxon>
        <taxon>Diploptera</taxon>
    </lineage>
</organism>
<feature type="non-terminal residue" evidence="1">
    <location>
        <position position="63"/>
    </location>
</feature>
<dbReference type="EMBL" id="JASPKZ010006440">
    <property type="protein sequence ID" value="KAJ9587412.1"/>
    <property type="molecule type" value="Genomic_DNA"/>
</dbReference>
<reference evidence="1" key="1">
    <citation type="journal article" date="2023" name="IScience">
        <title>Live-bearing cockroach genome reveals convergent evolutionary mechanisms linked to viviparity in insects and beyond.</title>
        <authorList>
            <person name="Fouks B."/>
            <person name="Harrison M.C."/>
            <person name="Mikhailova A.A."/>
            <person name="Marchal E."/>
            <person name="English S."/>
            <person name="Carruthers M."/>
            <person name="Jennings E.C."/>
            <person name="Chiamaka E.L."/>
            <person name="Frigard R.A."/>
            <person name="Pippel M."/>
            <person name="Attardo G.M."/>
            <person name="Benoit J.B."/>
            <person name="Bornberg-Bauer E."/>
            <person name="Tobe S.S."/>
        </authorList>
    </citation>
    <scope>NUCLEOTIDE SEQUENCE</scope>
    <source>
        <strain evidence="1">Stay&amp;Tobe</strain>
    </source>
</reference>
<keyword evidence="2" id="KW-1185">Reference proteome</keyword>
<accession>A0AAD8EF41</accession>
<dbReference type="AlphaFoldDB" id="A0AAD8EF41"/>
<gene>
    <name evidence="1" type="ORF">L9F63_019066</name>
</gene>
<dbReference type="Proteomes" id="UP001233999">
    <property type="component" value="Unassembled WGS sequence"/>
</dbReference>